<keyword evidence="2" id="KW-1185">Reference proteome</keyword>
<dbReference type="RefSeq" id="XP_022311302.1">
    <property type="nucleotide sequence ID" value="XM_022455594.1"/>
</dbReference>
<proteinExistence type="predicted"/>
<evidence type="ECO:0000313" key="3">
    <source>
        <dbReference type="RefSeq" id="XP_022311302.1"/>
    </source>
</evidence>
<dbReference type="OrthoDB" id="5946642at2759"/>
<dbReference type="AlphaFoldDB" id="A0A8B8C6G3"/>
<name>A0A8B8C6G3_CRAVI</name>
<dbReference type="GeneID" id="111116593"/>
<sequence>MNIVSTCTGNKEHKVAVPPEVVDRMLTVVALCVLVSSTSSSTDCPSGEPVDPYQGFTSGFLSGAGAMLFLYISVCGTVCLTRKYEEYKQRRRLRKREMTLQIPSV</sequence>
<dbReference type="KEGG" id="cvn:111116593"/>
<feature type="transmembrane region" description="Helical" evidence="1">
    <location>
        <begin position="60"/>
        <end position="81"/>
    </location>
</feature>
<accession>A0A8B8C6G3</accession>
<organism evidence="2 3">
    <name type="scientific">Crassostrea virginica</name>
    <name type="common">Eastern oyster</name>
    <dbReference type="NCBI Taxonomy" id="6565"/>
    <lineage>
        <taxon>Eukaryota</taxon>
        <taxon>Metazoa</taxon>
        <taxon>Spiralia</taxon>
        <taxon>Lophotrochozoa</taxon>
        <taxon>Mollusca</taxon>
        <taxon>Bivalvia</taxon>
        <taxon>Autobranchia</taxon>
        <taxon>Pteriomorphia</taxon>
        <taxon>Ostreida</taxon>
        <taxon>Ostreoidea</taxon>
        <taxon>Ostreidae</taxon>
        <taxon>Crassostrea</taxon>
    </lineage>
</organism>
<keyword evidence="1" id="KW-0472">Membrane</keyword>
<reference evidence="3" key="1">
    <citation type="submission" date="2025-08" db="UniProtKB">
        <authorList>
            <consortium name="RefSeq"/>
        </authorList>
    </citation>
    <scope>IDENTIFICATION</scope>
    <source>
        <tissue evidence="3">Whole sample</tissue>
    </source>
</reference>
<evidence type="ECO:0000256" key="1">
    <source>
        <dbReference type="SAM" id="Phobius"/>
    </source>
</evidence>
<gene>
    <name evidence="3" type="primary">LOC111116593</name>
</gene>
<dbReference type="Proteomes" id="UP000694844">
    <property type="component" value="Chromosome 10"/>
</dbReference>
<keyword evidence="1" id="KW-1133">Transmembrane helix</keyword>
<keyword evidence="1" id="KW-0812">Transmembrane</keyword>
<protein>
    <submittedName>
        <fullName evidence="3">Uncharacterized protein LOC111116593</fullName>
    </submittedName>
</protein>
<evidence type="ECO:0000313" key="2">
    <source>
        <dbReference type="Proteomes" id="UP000694844"/>
    </source>
</evidence>